<dbReference type="EMBL" id="SNRX01000072">
    <property type="protein sequence ID" value="KAA6300523.1"/>
    <property type="molecule type" value="Genomic_DNA"/>
</dbReference>
<accession>A0A5M8NV57</accession>
<dbReference type="AlphaFoldDB" id="A0A5M8NV57"/>
<organism evidence="1 2">
    <name type="scientific">Candidatus Ordinivivax streblomastigis</name>
    <dbReference type="NCBI Taxonomy" id="2540710"/>
    <lineage>
        <taxon>Bacteria</taxon>
        <taxon>Pseudomonadati</taxon>
        <taxon>Bacteroidota</taxon>
        <taxon>Bacteroidia</taxon>
        <taxon>Bacteroidales</taxon>
        <taxon>Candidatus Ordinivivax</taxon>
    </lineage>
</organism>
<name>A0A5M8NV57_9BACT</name>
<protein>
    <submittedName>
        <fullName evidence="1">Uncharacterized protein</fullName>
    </submittedName>
</protein>
<evidence type="ECO:0000313" key="1">
    <source>
        <dbReference type="EMBL" id="KAA6300523.1"/>
    </source>
</evidence>
<proteinExistence type="predicted"/>
<evidence type="ECO:0000313" key="2">
    <source>
        <dbReference type="Proteomes" id="UP000324575"/>
    </source>
</evidence>
<reference evidence="1 2" key="1">
    <citation type="submission" date="2019-03" db="EMBL/GenBank/DDBJ databases">
        <title>Single cell metagenomics reveals metabolic interactions within the superorganism composed of flagellate Streblomastix strix and complex community of Bacteroidetes bacteria on its surface.</title>
        <authorList>
            <person name="Treitli S.C."/>
            <person name="Kolisko M."/>
            <person name="Husnik F."/>
            <person name="Keeling P."/>
            <person name="Hampl V."/>
        </authorList>
    </citation>
    <scope>NUCLEOTIDE SEQUENCE [LARGE SCALE GENOMIC DNA]</scope>
    <source>
        <strain evidence="1">St1</strain>
    </source>
</reference>
<dbReference type="Proteomes" id="UP000324575">
    <property type="component" value="Unassembled WGS sequence"/>
</dbReference>
<gene>
    <name evidence="1" type="ORF">EZS26_003338</name>
</gene>
<sequence length="77" mass="8532">MTSSREGVVKDMDLNISSENTSMATAFATIVSPPALVCDTNPSSNSAFHSTFFYKHRGTETRRIYKLCVSVLKQINQ</sequence>
<comment type="caution">
    <text evidence="1">The sequence shown here is derived from an EMBL/GenBank/DDBJ whole genome shotgun (WGS) entry which is preliminary data.</text>
</comment>